<proteinExistence type="predicted"/>
<protein>
    <submittedName>
        <fullName evidence="1">4413_t:CDS:1</fullName>
    </submittedName>
</protein>
<dbReference type="Proteomes" id="UP000789342">
    <property type="component" value="Unassembled WGS sequence"/>
</dbReference>
<dbReference type="AlphaFoldDB" id="A0A9N9HMM0"/>
<feature type="non-terminal residue" evidence="1">
    <location>
        <position position="1"/>
    </location>
</feature>
<gene>
    <name evidence="1" type="ORF">AMORRO_LOCUS11876</name>
</gene>
<organism evidence="1 2">
    <name type="scientific">Acaulospora morrowiae</name>
    <dbReference type="NCBI Taxonomy" id="94023"/>
    <lineage>
        <taxon>Eukaryota</taxon>
        <taxon>Fungi</taxon>
        <taxon>Fungi incertae sedis</taxon>
        <taxon>Mucoromycota</taxon>
        <taxon>Glomeromycotina</taxon>
        <taxon>Glomeromycetes</taxon>
        <taxon>Diversisporales</taxon>
        <taxon>Acaulosporaceae</taxon>
        <taxon>Acaulospora</taxon>
    </lineage>
</organism>
<sequence length="60" mass="7138">EIPHRSSKRSELFRFNKYGDLVIIVDDRNMEHVFGSTIKKLAENLRQRCKNQENSMDLTE</sequence>
<keyword evidence="2" id="KW-1185">Reference proteome</keyword>
<evidence type="ECO:0000313" key="2">
    <source>
        <dbReference type="Proteomes" id="UP000789342"/>
    </source>
</evidence>
<dbReference type="EMBL" id="CAJVPV010016180">
    <property type="protein sequence ID" value="CAG8696520.1"/>
    <property type="molecule type" value="Genomic_DNA"/>
</dbReference>
<comment type="caution">
    <text evidence="1">The sequence shown here is derived from an EMBL/GenBank/DDBJ whole genome shotgun (WGS) entry which is preliminary data.</text>
</comment>
<evidence type="ECO:0000313" key="1">
    <source>
        <dbReference type="EMBL" id="CAG8696520.1"/>
    </source>
</evidence>
<accession>A0A9N9HMM0</accession>
<reference evidence="1" key="1">
    <citation type="submission" date="2021-06" db="EMBL/GenBank/DDBJ databases">
        <authorList>
            <person name="Kallberg Y."/>
            <person name="Tangrot J."/>
            <person name="Rosling A."/>
        </authorList>
    </citation>
    <scope>NUCLEOTIDE SEQUENCE</scope>
    <source>
        <strain evidence="1">CL551</strain>
    </source>
</reference>
<dbReference type="OrthoDB" id="2377236at2759"/>
<name>A0A9N9HMM0_9GLOM</name>